<proteinExistence type="predicted"/>
<keyword evidence="2" id="KW-0677">Repeat</keyword>
<comment type="caution">
    <text evidence="6">The sequence shown here is derived from an EMBL/GenBank/DDBJ whole genome shotgun (WGS) entry which is preliminary data.</text>
</comment>
<dbReference type="InterPro" id="IPR028994">
    <property type="entry name" value="Integrin_alpha_N"/>
</dbReference>
<reference evidence="6" key="1">
    <citation type="submission" date="2021-02" db="EMBL/GenBank/DDBJ databases">
        <authorList>
            <person name="Nowell W R."/>
        </authorList>
    </citation>
    <scope>NUCLEOTIDE SEQUENCE</scope>
</reference>
<feature type="transmembrane region" description="Helical" evidence="4">
    <location>
        <begin position="285"/>
        <end position="308"/>
    </location>
</feature>
<keyword evidence="4" id="KW-1133">Transmembrane helix</keyword>
<evidence type="ECO:0000256" key="1">
    <source>
        <dbReference type="ARBA" id="ARBA00022729"/>
    </source>
</evidence>
<evidence type="ECO:0000259" key="5">
    <source>
        <dbReference type="PROSITE" id="PS50948"/>
    </source>
</evidence>
<feature type="transmembrane region" description="Helical" evidence="4">
    <location>
        <begin position="251"/>
        <end position="273"/>
    </location>
</feature>
<evidence type="ECO:0000313" key="7">
    <source>
        <dbReference type="Proteomes" id="UP000663845"/>
    </source>
</evidence>
<evidence type="ECO:0000313" key="6">
    <source>
        <dbReference type="EMBL" id="CAF1298892.1"/>
    </source>
</evidence>
<evidence type="ECO:0000256" key="3">
    <source>
        <dbReference type="ARBA" id="ARBA00023180"/>
    </source>
</evidence>
<feature type="transmembrane region" description="Helical" evidence="4">
    <location>
        <begin position="87"/>
        <end position="113"/>
    </location>
</feature>
<feature type="transmembrane region" description="Helical" evidence="4">
    <location>
        <begin position="348"/>
        <end position="377"/>
    </location>
</feature>
<keyword evidence="3" id="KW-0325">Glycoprotein</keyword>
<dbReference type="InterPro" id="IPR003609">
    <property type="entry name" value="Pan_app"/>
</dbReference>
<protein>
    <recommendedName>
        <fullName evidence="5">Apple domain-containing protein</fullName>
    </recommendedName>
</protein>
<feature type="transmembrane region" description="Helical" evidence="4">
    <location>
        <begin position="63"/>
        <end position="81"/>
    </location>
</feature>
<dbReference type="Gene3D" id="2.30.30.100">
    <property type="match status" value="9"/>
</dbReference>
<evidence type="ECO:0000256" key="2">
    <source>
        <dbReference type="ARBA" id="ARBA00022737"/>
    </source>
</evidence>
<dbReference type="SUPFAM" id="SSF69318">
    <property type="entry name" value="Integrin alpha N-terminal domain"/>
    <property type="match status" value="3"/>
</dbReference>
<feature type="domain" description="Apple" evidence="5">
    <location>
        <begin position="853"/>
        <end position="946"/>
    </location>
</feature>
<dbReference type="Pfam" id="PF00024">
    <property type="entry name" value="PAN_1"/>
    <property type="match status" value="2"/>
</dbReference>
<sequence length="1327" mass="143426">MSTTPNNNNRFFNRIANTYIHSDSINETSTTPTPASDGSGPSSTWVDSLIQLDRVFSGTLLRLCYNLVDIVLLSLGLYYGARICGVSNALVVISILILMFSGLGLACTLLFLIRNWSFRHTTLSDETSSSRYRQGYAVRAFFHFLRFICICVGTGYVFTSKIPTSNQCEILRFYLGTVCFNTWVLIFISPPKPSLPKRQSLIVECLMLLVVIIFNSIFFGVVASVTIKTHASECIYTRIEDLYFNVPLKSFAYVGLILIASNIGISILTAILNQLFYRLPNFRRVLVHLSAVHYVISYSRTVLIVYYFSVGAVLLFRPRSGGSCRAVAPDLYKTLLIWELIRVFLPLIIWPLALLVCCLGVAFGGCLALCLPASIIVPLLEMIEERLPNVPGADNPDPPASPGSIDTLPMVVFGEVSDEFNQTQCVSSLLRCSMLCNQNRQCRTFDYDRLSLVCRLFESEYSTGTILTNSSSLTSRIGAILYNTTATSQFYSAYNQTCDQCSTGGNRYLECINNICQCPLYTYWTGQKCLNQVYTGENCSSTLSCRQDLNLTCNIQTNTCTTVCNTFGLQQPPVIYNINASPQSVISDDFNKDGHWDLAIIDYSTNSISILLDIGNGSFQQPAMVYGSGGTNPYGLVSEDFNKDGNLDLAMCNEGSGNIAIFLGNGSGSFQMAATLGSGGTLPSGIVAADFNNDNITDLAVTNTGSDYITIFLGYGNGGFQTPGTSYAASSSPLLLVSGDFNSDGRIDLAVVCRGNNQLLIFLGFGNGSFQNNATYTTGTAPYSVRTSDFNGDSKLDLAVANYGSNSVSIFIGTGTGGFIAASPATYATTSSSPIDIAIQDLNGDSKMDLAVCNEVGNTVILFLGNGNGTFRQGQNYSSMGQQLRVSSLLRCSILCNQNRQCRTFDYDRSSLVCRLFQSEYSTGLILTNSSSLTSRTGAILYNTTATSQFYSAYNQTCDQCSTGGNRYLECINNTCQCPLYTYWTGQKCSNQLYNGENCYSTLSCRQDLNLTCNTQTNTCTTVCNTFGLQQPPIIYNINAGPQSVISEDFNKDGNLDLAMCNEGSGNIAILLGNSSGSFQTATNFTSGGTLPSSIVAADFNNDNKTDLAVTNTGANNIIIFLGYGNGGFQTPGISYTASSSPLVLVSGDFNSDGRIDLAVVCRNNNQLLIFLGFGNGSFHNNATYTTGTMPYSVRTSDFNGDSKLDLAVANYGSNSVSIFIGSGTGGFIAASPAIYATTSSSPIDIAIQDLNGDSKMDLAVCNEVGNTITVFLGNGNGTFRQGQNYSSMGQQLRSIIAQDFNKDGKYDLAVTNQNSNNLAILLTQCV</sequence>
<dbReference type="InterPro" id="IPR013519">
    <property type="entry name" value="Int_alpha_beta-p"/>
</dbReference>
<dbReference type="PANTHER" id="PTHR46580">
    <property type="entry name" value="SENSOR KINASE-RELATED"/>
    <property type="match status" value="1"/>
</dbReference>
<evidence type="ECO:0000256" key="4">
    <source>
        <dbReference type="SAM" id="Phobius"/>
    </source>
</evidence>
<dbReference type="EMBL" id="CAJNOG010000567">
    <property type="protein sequence ID" value="CAF1298892.1"/>
    <property type="molecule type" value="Genomic_DNA"/>
</dbReference>
<dbReference type="Proteomes" id="UP000663845">
    <property type="component" value="Unassembled WGS sequence"/>
</dbReference>
<dbReference type="PANTHER" id="PTHR46580:SF4">
    <property type="entry name" value="ATP_GTP-BINDING PROTEIN"/>
    <property type="match status" value="1"/>
</dbReference>
<keyword evidence="4" id="KW-0472">Membrane</keyword>
<dbReference type="SMART" id="SM00191">
    <property type="entry name" value="Int_alpha"/>
    <property type="match status" value="4"/>
</dbReference>
<name>A0A815DJ00_9BILA</name>
<organism evidence="6 7">
    <name type="scientific">Adineta steineri</name>
    <dbReference type="NCBI Taxonomy" id="433720"/>
    <lineage>
        <taxon>Eukaryota</taxon>
        <taxon>Metazoa</taxon>
        <taxon>Spiralia</taxon>
        <taxon>Gnathifera</taxon>
        <taxon>Rotifera</taxon>
        <taxon>Eurotatoria</taxon>
        <taxon>Bdelloidea</taxon>
        <taxon>Adinetida</taxon>
        <taxon>Adinetidae</taxon>
        <taxon>Adineta</taxon>
    </lineage>
</organism>
<gene>
    <name evidence="6" type="ORF">JYZ213_LOCUS32198</name>
</gene>
<dbReference type="InterPro" id="IPR013517">
    <property type="entry name" value="FG-GAP"/>
</dbReference>
<feature type="transmembrane region" description="Helical" evidence="4">
    <location>
        <begin position="136"/>
        <end position="158"/>
    </location>
</feature>
<dbReference type="PROSITE" id="PS50948">
    <property type="entry name" value="PAN"/>
    <property type="match status" value="1"/>
</dbReference>
<feature type="transmembrane region" description="Helical" evidence="4">
    <location>
        <begin position="170"/>
        <end position="189"/>
    </location>
</feature>
<feature type="transmembrane region" description="Helical" evidence="4">
    <location>
        <begin position="201"/>
        <end position="223"/>
    </location>
</feature>
<keyword evidence="4" id="KW-0812">Transmembrane</keyword>
<keyword evidence="1" id="KW-0732">Signal</keyword>
<dbReference type="Pfam" id="PF13517">
    <property type="entry name" value="FG-GAP_3"/>
    <property type="match status" value="5"/>
</dbReference>
<accession>A0A815DJ00</accession>